<keyword evidence="1" id="KW-1133">Transmembrane helix</keyword>
<dbReference type="EMBL" id="KZ149918">
    <property type="protein sequence ID" value="PZC77804.1"/>
    <property type="molecule type" value="Genomic_DNA"/>
</dbReference>
<evidence type="ECO:0008006" key="4">
    <source>
        <dbReference type="Google" id="ProtNLM"/>
    </source>
</evidence>
<keyword evidence="1" id="KW-0812">Transmembrane</keyword>
<gene>
    <name evidence="2" type="primary">HaOG200686</name>
    <name evidence="2" type="ORF">B5X24_HaOG200686</name>
</gene>
<sequence length="242" mass="28367">MKVTVVHPFVLSPSNKLDKDILRIVKPFNIILTAVCSSKYKIRHGYITPCGLNYYILTYAGIGVFLVWSTYNMISINIDELNQRADLAAYLYCTMFLFYISYGQFIIYNIIHRQDHISLILKIQEIYRSVDISKCVQNVVLWNWLSFFLMFCCMIPNISLLYLSQNFVSYTHITNHISNIMFDFNFIYGIRIIALLVVFLKKWSESILDKEFNLEKKLKAYQNILEAFQLFAICFRAIVSSS</sequence>
<accession>A0A2W1BW13</accession>
<dbReference type="Proteomes" id="UP000249218">
    <property type="component" value="Unassembled WGS sequence"/>
</dbReference>
<reference evidence="2 3" key="1">
    <citation type="journal article" date="2017" name="BMC Biol.">
        <title>Genomic innovations, transcriptional plasticity and gene loss underlying the evolution and divergence of two highly polyphagous and invasive Helicoverpa pest species.</title>
        <authorList>
            <person name="Pearce S.L."/>
            <person name="Clarke D.F."/>
            <person name="East P.D."/>
            <person name="Elfekih S."/>
            <person name="Gordon K.H."/>
            <person name="Jermiin L.S."/>
            <person name="McGaughran A."/>
            <person name="Oakeshott J.G."/>
            <person name="Papanikolaou A."/>
            <person name="Perera O.P."/>
            <person name="Rane R.V."/>
            <person name="Richards S."/>
            <person name="Tay W.T."/>
            <person name="Walsh T.K."/>
            <person name="Anderson A."/>
            <person name="Anderson C.J."/>
            <person name="Asgari S."/>
            <person name="Board P.G."/>
            <person name="Bretschneider A."/>
            <person name="Campbell P.M."/>
            <person name="Chertemps T."/>
            <person name="Christeller J.T."/>
            <person name="Coppin C.W."/>
            <person name="Downes S.J."/>
            <person name="Duan G."/>
            <person name="Farnsworth C.A."/>
            <person name="Good R.T."/>
            <person name="Han L.B."/>
            <person name="Han Y.C."/>
            <person name="Hatje K."/>
            <person name="Horne I."/>
            <person name="Huang Y.P."/>
            <person name="Hughes D.S."/>
            <person name="Jacquin-Joly E."/>
            <person name="James W."/>
            <person name="Jhangiani S."/>
            <person name="Kollmar M."/>
            <person name="Kuwar S.S."/>
            <person name="Li S."/>
            <person name="Liu N.Y."/>
            <person name="Maibeche M.T."/>
            <person name="Miller J.R."/>
            <person name="Montagne N."/>
            <person name="Perry T."/>
            <person name="Qu J."/>
            <person name="Song S.V."/>
            <person name="Sutton G.G."/>
            <person name="Vogel H."/>
            <person name="Walenz B.P."/>
            <person name="Xu W."/>
            <person name="Zhang H.J."/>
            <person name="Zou Z."/>
            <person name="Batterham P."/>
            <person name="Edwards O.R."/>
            <person name="Feyereisen R."/>
            <person name="Gibbs R.A."/>
            <person name="Heckel D.G."/>
            <person name="McGrath A."/>
            <person name="Robin C."/>
            <person name="Scherer S.E."/>
            <person name="Worley K.C."/>
            <person name="Wu Y.D."/>
        </authorList>
    </citation>
    <scope>NUCLEOTIDE SEQUENCE [LARGE SCALE GENOMIC DNA]</scope>
    <source>
        <strain evidence="2">Harm_GR_Male_#8</strain>
        <tissue evidence="2">Whole organism</tissue>
    </source>
</reference>
<evidence type="ECO:0000256" key="1">
    <source>
        <dbReference type="SAM" id="Phobius"/>
    </source>
</evidence>
<organism evidence="2 3">
    <name type="scientific">Helicoverpa armigera</name>
    <name type="common">Cotton bollworm</name>
    <name type="synonym">Heliothis armigera</name>
    <dbReference type="NCBI Taxonomy" id="29058"/>
    <lineage>
        <taxon>Eukaryota</taxon>
        <taxon>Metazoa</taxon>
        <taxon>Ecdysozoa</taxon>
        <taxon>Arthropoda</taxon>
        <taxon>Hexapoda</taxon>
        <taxon>Insecta</taxon>
        <taxon>Pterygota</taxon>
        <taxon>Neoptera</taxon>
        <taxon>Endopterygota</taxon>
        <taxon>Lepidoptera</taxon>
        <taxon>Glossata</taxon>
        <taxon>Ditrysia</taxon>
        <taxon>Noctuoidea</taxon>
        <taxon>Noctuidae</taxon>
        <taxon>Heliothinae</taxon>
        <taxon>Helicoverpa</taxon>
    </lineage>
</organism>
<dbReference type="AlphaFoldDB" id="A0A2W1BW13"/>
<keyword evidence="3" id="KW-1185">Reference proteome</keyword>
<evidence type="ECO:0000313" key="2">
    <source>
        <dbReference type="EMBL" id="PZC77804.1"/>
    </source>
</evidence>
<keyword evidence="1" id="KW-0472">Membrane</keyword>
<proteinExistence type="predicted"/>
<name>A0A2W1BW13_HELAM</name>
<dbReference type="OrthoDB" id="7414613at2759"/>
<feature type="transmembrane region" description="Helical" evidence="1">
    <location>
        <begin position="180"/>
        <end position="200"/>
    </location>
</feature>
<feature type="transmembrane region" description="Helical" evidence="1">
    <location>
        <begin position="89"/>
        <end position="111"/>
    </location>
</feature>
<protein>
    <recommendedName>
        <fullName evidence="4">Gustatory receptor</fullName>
    </recommendedName>
</protein>
<feature type="transmembrane region" description="Helical" evidence="1">
    <location>
        <begin position="139"/>
        <end position="160"/>
    </location>
</feature>
<feature type="transmembrane region" description="Helical" evidence="1">
    <location>
        <begin position="52"/>
        <end position="69"/>
    </location>
</feature>
<evidence type="ECO:0000313" key="3">
    <source>
        <dbReference type="Proteomes" id="UP000249218"/>
    </source>
</evidence>